<organism evidence="3 4">
    <name type="scientific">Anaerobacillus arseniciselenatis</name>
    <dbReference type="NCBI Taxonomy" id="85682"/>
    <lineage>
        <taxon>Bacteria</taxon>
        <taxon>Bacillati</taxon>
        <taxon>Bacillota</taxon>
        <taxon>Bacilli</taxon>
        <taxon>Bacillales</taxon>
        <taxon>Bacillaceae</taxon>
        <taxon>Anaerobacillus</taxon>
    </lineage>
</organism>
<evidence type="ECO:0000313" key="4">
    <source>
        <dbReference type="Proteomes" id="UP000180098"/>
    </source>
</evidence>
<comment type="caution">
    <text evidence="3">The sequence shown here is derived from an EMBL/GenBank/DDBJ whole genome shotgun (WGS) entry which is preliminary data.</text>
</comment>
<dbReference type="Gene3D" id="2.60.120.260">
    <property type="entry name" value="Galactose-binding domain-like"/>
    <property type="match status" value="1"/>
</dbReference>
<evidence type="ECO:0000259" key="2">
    <source>
        <dbReference type="PROSITE" id="PS51175"/>
    </source>
</evidence>
<dbReference type="GO" id="GO:0030246">
    <property type="term" value="F:carbohydrate binding"/>
    <property type="evidence" value="ECO:0007669"/>
    <property type="project" value="InterPro"/>
</dbReference>
<dbReference type="EMBL" id="MLQQ01000003">
    <property type="protein sequence ID" value="OIJ14895.1"/>
    <property type="molecule type" value="Genomic_DNA"/>
</dbReference>
<keyword evidence="1" id="KW-1133">Transmembrane helix</keyword>
<keyword evidence="4" id="KW-1185">Reference proteome</keyword>
<name>A0A1S2LU52_9BACI</name>
<dbReference type="InterPro" id="IPR008979">
    <property type="entry name" value="Galactose-bd-like_sf"/>
</dbReference>
<dbReference type="AlphaFoldDB" id="A0A1S2LU52"/>
<evidence type="ECO:0000256" key="1">
    <source>
        <dbReference type="SAM" id="Phobius"/>
    </source>
</evidence>
<protein>
    <recommendedName>
        <fullName evidence="2">CBM6 domain-containing protein</fullName>
    </recommendedName>
</protein>
<reference evidence="3 4" key="1">
    <citation type="submission" date="2016-10" db="EMBL/GenBank/DDBJ databases">
        <title>Draft genome sequences of four alkaliphilic bacteria belonging to the Anaerobacillus genus.</title>
        <authorList>
            <person name="Bassil N.M."/>
            <person name="Lloyd J.R."/>
        </authorList>
    </citation>
    <scope>NUCLEOTIDE SEQUENCE [LARGE SCALE GENOMIC DNA]</scope>
    <source>
        <strain evidence="3 4">DSM 15340</strain>
    </source>
</reference>
<evidence type="ECO:0000313" key="3">
    <source>
        <dbReference type="EMBL" id="OIJ14895.1"/>
    </source>
</evidence>
<dbReference type="Pfam" id="PF16990">
    <property type="entry name" value="CBM_35"/>
    <property type="match status" value="1"/>
</dbReference>
<accession>A0A1S2LU52</accession>
<proteinExistence type="predicted"/>
<sequence>MEFQNVYAPADGTYALKISYATPMDNASVALLINGEETVLTTPPTADWAIFNTKLIAVDLQEGDNSLLFTAQEGFVQIDYIEVLGEVGEEGLDEFVENPKTYDNGILLYALLALMFLGGFAATFLVRKRMAGNDLIE</sequence>
<dbReference type="Proteomes" id="UP000180098">
    <property type="component" value="Unassembled WGS sequence"/>
</dbReference>
<dbReference type="PROSITE" id="PS51175">
    <property type="entry name" value="CBM6"/>
    <property type="match status" value="1"/>
</dbReference>
<dbReference type="SUPFAM" id="SSF49785">
    <property type="entry name" value="Galactose-binding domain-like"/>
    <property type="match status" value="1"/>
</dbReference>
<feature type="transmembrane region" description="Helical" evidence="1">
    <location>
        <begin position="106"/>
        <end position="126"/>
    </location>
</feature>
<gene>
    <name evidence="3" type="ORF">BKP35_05535</name>
</gene>
<keyword evidence="1" id="KW-0472">Membrane</keyword>
<dbReference type="InterPro" id="IPR005084">
    <property type="entry name" value="CBM6"/>
</dbReference>
<feature type="domain" description="CBM6" evidence="2">
    <location>
        <begin position="1"/>
        <end position="84"/>
    </location>
</feature>
<keyword evidence="1" id="KW-0812">Transmembrane</keyword>